<comment type="caution">
    <text evidence="2">The sequence shown here is derived from an EMBL/GenBank/DDBJ whole genome shotgun (WGS) entry which is preliminary data.</text>
</comment>
<name>A0A8T0XKP8_PANVG</name>
<organism evidence="2 3">
    <name type="scientific">Panicum virgatum</name>
    <name type="common">Blackwell switchgrass</name>
    <dbReference type="NCBI Taxonomy" id="38727"/>
    <lineage>
        <taxon>Eukaryota</taxon>
        <taxon>Viridiplantae</taxon>
        <taxon>Streptophyta</taxon>
        <taxon>Embryophyta</taxon>
        <taxon>Tracheophyta</taxon>
        <taxon>Spermatophyta</taxon>
        <taxon>Magnoliopsida</taxon>
        <taxon>Liliopsida</taxon>
        <taxon>Poales</taxon>
        <taxon>Poaceae</taxon>
        <taxon>PACMAD clade</taxon>
        <taxon>Panicoideae</taxon>
        <taxon>Panicodae</taxon>
        <taxon>Paniceae</taxon>
        <taxon>Panicinae</taxon>
        <taxon>Panicum</taxon>
        <taxon>Panicum sect. Hiantes</taxon>
    </lineage>
</organism>
<gene>
    <name evidence="2" type="ORF">PVAP13_1KG201040</name>
</gene>
<dbReference type="Proteomes" id="UP000823388">
    <property type="component" value="Chromosome 1K"/>
</dbReference>
<evidence type="ECO:0000313" key="3">
    <source>
        <dbReference type="Proteomes" id="UP000823388"/>
    </source>
</evidence>
<evidence type="ECO:0000256" key="1">
    <source>
        <dbReference type="SAM" id="MobiDB-lite"/>
    </source>
</evidence>
<dbReference type="EMBL" id="CM029037">
    <property type="protein sequence ID" value="KAG2657793.1"/>
    <property type="molecule type" value="Genomic_DNA"/>
</dbReference>
<keyword evidence="3" id="KW-1185">Reference proteome</keyword>
<dbReference type="AlphaFoldDB" id="A0A8T0XKP8"/>
<sequence>MSGSAPPCTPSPSPAPSRQRPRQRPASPARGLQRPSAPLRWSDGFVAAAPLRAGCETGSGAHCLRHRPFRPRWHSVNGSKLIQKSIYDLSKWCVCPAVTNGCRSWLVVLYVKLKSGGYFSSSKSRSPVSYYVGRARTLLRARRQVRGRYAYLAHASVRACDHACSWSTN</sequence>
<protein>
    <submittedName>
        <fullName evidence="2">Uncharacterized protein</fullName>
    </submittedName>
</protein>
<accession>A0A8T0XKP8</accession>
<evidence type="ECO:0000313" key="2">
    <source>
        <dbReference type="EMBL" id="KAG2657793.1"/>
    </source>
</evidence>
<reference evidence="2" key="1">
    <citation type="submission" date="2020-05" db="EMBL/GenBank/DDBJ databases">
        <title>WGS assembly of Panicum virgatum.</title>
        <authorList>
            <person name="Lovell J.T."/>
            <person name="Jenkins J."/>
            <person name="Shu S."/>
            <person name="Juenger T.E."/>
            <person name="Schmutz J."/>
        </authorList>
    </citation>
    <scope>NUCLEOTIDE SEQUENCE</scope>
    <source>
        <strain evidence="2">AP13</strain>
    </source>
</reference>
<proteinExistence type="predicted"/>
<feature type="region of interest" description="Disordered" evidence="1">
    <location>
        <begin position="1"/>
        <end position="37"/>
    </location>
</feature>